<dbReference type="InterPro" id="IPR013702">
    <property type="entry name" value="FIST_domain_N"/>
</dbReference>
<dbReference type="Proteomes" id="UP000765509">
    <property type="component" value="Unassembled WGS sequence"/>
</dbReference>
<accession>A0A9Q3F4I6</accession>
<protein>
    <recommendedName>
        <fullName evidence="1">FIST domain-containing protein</fullName>
    </recommendedName>
</protein>
<dbReference type="AlphaFoldDB" id="A0A9Q3F4I6"/>
<dbReference type="Pfam" id="PF08495">
    <property type="entry name" value="FIST"/>
    <property type="match status" value="1"/>
</dbReference>
<gene>
    <name evidence="2" type="ORF">O181_069622</name>
</gene>
<proteinExistence type="predicted"/>
<dbReference type="OrthoDB" id="10251508at2759"/>
<sequence length="446" mass="48963">MPANVHRAGRLRRSYWSATTFRSSAPPKLVDAVEEALRKRPASARSPLLFTISKRLPPDLLSRLVDSFQSVNSDYEPIGCLVEDRSSTCFSVSILRWLGASASFVAFTSNLPSRPTATVGREIWPSLIPFDALDSIKGQDPELSFSTAIGLKSGDDGIGIKVAMQNLPQELKSLSPNSVQSLIFFSAPSPEPLLDTLGTVFPTSGMMGLIGSSTTFETGRRSTLFRGKWIGGEQGAVGIAILDKPTLPAVHPSITYRAMQAFGEPMKITKAKGNIILTLNHQKATQCLLKAIAQSSELTKDVKSPILLNSQSNIHISKEKDFYLGFMDEKSRKTVDICKITAGSLSRGAMAIGQNQRIKTDQFVQFLHSIDSQKNSEEFHSLDFPLIEFECHEPFLTEQEKSKNPSLDEEILVIENLFSCGSEYGFIPRHRQIVTINSAKATLPLA</sequence>
<organism evidence="2 3">
    <name type="scientific">Austropuccinia psidii MF-1</name>
    <dbReference type="NCBI Taxonomy" id="1389203"/>
    <lineage>
        <taxon>Eukaryota</taxon>
        <taxon>Fungi</taxon>
        <taxon>Dikarya</taxon>
        <taxon>Basidiomycota</taxon>
        <taxon>Pucciniomycotina</taxon>
        <taxon>Pucciniomycetes</taxon>
        <taxon>Pucciniales</taxon>
        <taxon>Sphaerophragmiaceae</taxon>
        <taxon>Austropuccinia</taxon>
    </lineage>
</organism>
<keyword evidence="3" id="KW-1185">Reference proteome</keyword>
<feature type="domain" description="FIST" evidence="1">
    <location>
        <begin position="159"/>
        <end position="282"/>
    </location>
</feature>
<dbReference type="EMBL" id="AVOT02035528">
    <property type="protein sequence ID" value="MBW0529907.1"/>
    <property type="molecule type" value="Genomic_DNA"/>
</dbReference>
<evidence type="ECO:0000259" key="1">
    <source>
        <dbReference type="Pfam" id="PF08495"/>
    </source>
</evidence>
<evidence type="ECO:0000313" key="3">
    <source>
        <dbReference type="Proteomes" id="UP000765509"/>
    </source>
</evidence>
<reference evidence="2" key="1">
    <citation type="submission" date="2021-03" db="EMBL/GenBank/DDBJ databases">
        <title>Draft genome sequence of rust myrtle Austropuccinia psidii MF-1, a brazilian biotype.</title>
        <authorList>
            <person name="Quecine M.C."/>
            <person name="Pachon D.M.R."/>
            <person name="Bonatelli M.L."/>
            <person name="Correr F.H."/>
            <person name="Franceschini L.M."/>
            <person name="Leite T.F."/>
            <person name="Margarido G.R.A."/>
            <person name="Almeida C.A."/>
            <person name="Ferrarezi J.A."/>
            <person name="Labate C.A."/>
        </authorList>
    </citation>
    <scope>NUCLEOTIDE SEQUENCE</scope>
    <source>
        <strain evidence="2">MF-1</strain>
    </source>
</reference>
<comment type="caution">
    <text evidence="2">The sequence shown here is derived from an EMBL/GenBank/DDBJ whole genome shotgun (WGS) entry which is preliminary data.</text>
</comment>
<evidence type="ECO:0000313" key="2">
    <source>
        <dbReference type="EMBL" id="MBW0529907.1"/>
    </source>
</evidence>
<name>A0A9Q3F4I6_9BASI</name>